<gene>
    <name evidence="1" type="ORF">J2S74_002919</name>
</gene>
<dbReference type="RefSeq" id="WP_307326480.1">
    <property type="nucleotide sequence ID" value="NZ_JAUSUG010000011.1"/>
</dbReference>
<protein>
    <submittedName>
        <fullName evidence="1">Uncharacterized protein</fullName>
    </submittedName>
</protein>
<sequence length="381" mass="44501">MDQFDVKAIKKEREFFKKIKADSYFLTGKGKKNFIEKVTPTAIFVRTKKSKVAFKITRKRLREAIKLMFYKRTATRKELEGYCKYNSALMGLLRLIFISIAKFKTTVKGLLRLILRGNRHFLSGVARAPGDMELATDHNHHFFLMSYFHIRDDTNENWLYHARRLNAKILIDSGAYSVYAAQLKGEKVEPISVEDYAAFILKHQKRSVYFGCLNLDVIGDNKQTRKNAQYLRERGVKGLIEVWHPQSDDWAELWRMVHKEDHPVIAIGGTAFLNEKKKVELFDELYTRFPNQPFHILGGASQTLYQYEWFSSDSTSWLNARKYRTLITPHGHVEAPEDWSTKECLVFNVEQLNKLEDNYDGNHQIDLLIPPKLKNLQLALF</sequence>
<accession>A0ABT9ZXS3</accession>
<proteinExistence type="predicted"/>
<dbReference type="Proteomes" id="UP001230005">
    <property type="component" value="Unassembled WGS sequence"/>
</dbReference>
<reference evidence="1 2" key="1">
    <citation type="submission" date="2023-07" db="EMBL/GenBank/DDBJ databases">
        <title>Genomic Encyclopedia of Type Strains, Phase IV (KMG-IV): sequencing the most valuable type-strain genomes for metagenomic binning, comparative biology and taxonomic classification.</title>
        <authorList>
            <person name="Goeker M."/>
        </authorList>
    </citation>
    <scope>NUCLEOTIDE SEQUENCE [LARGE SCALE GENOMIC DNA]</scope>
    <source>
        <strain evidence="1 2">DSM 9768</strain>
    </source>
</reference>
<evidence type="ECO:0000313" key="1">
    <source>
        <dbReference type="EMBL" id="MDQ0255537.1"/>
    </source>
</evidence>
<keyword evidence="2" id="KW-1185">Reference proteome</keyword>
<evidence type="ECO:0000313" key="2">
    <source>
        <dbReference type="Proteomes" id="UP001230005"/>
    </source>
</evidence>
<name>A0ABT9ZXS3_9BACI</name>
<dbReference type="EMBL" id="JAUSUG010000011">
    <property type="protein sequence ID" value="MDQ0255537.1"/>
    <property type="molecule type" value="Genomic_DNA"/>
</dbReference>
<organism evidence="1 2">
    <name type="scientific">Evansella vedderi</name>
    <dbReference type="NCBI Taxonomy" id="38282"/>
    <lineage>
        <taxon>Bacteria</taxon>
        <taxon>Bacillati</taxon>
        <taxon>Bacillota</taxon>
        <taxon>Bacilli</taxon>
        <taxon>Bacillales</taxon>
        <taxon>Bacillaceae</taxon>
        <taxon>Evansella</taxon>
    </lineage>
</organism>
<comment type="caution">
    <text evidence="1">The sequence shown here is derived from an EMBL/GenBank/DDBJ whole genome shotgun (WGS) entry which is preliminary data.</text>
</comment>